<organism evidence="1 2">
    <name type="scientific">Chitinophaga nivalis</name>
    <dbReference type="NCBI Taxonomy" id="2991709"/>
    <lineage>
        <taxon>Bacteria</taxon>
        <taxon>Pseudomonadati</taxon>
        <taxon>Bacteroidota</taxon>
        <taxon>Chitinophagia</taxon>
        <taxon>Chitinophagales</taxon>
        <taxon>Chitinophagaceae</taxon>
        <taxon>Chitinophaga</taxon>
    </lineage>
</organism>
<name>A0ABT3IIN7_9BACT</name>
<sequence>MTEEQKEMLVNLVENEGMEQTFIMYSDFKEIEDEEFHTLRKAYEDAHQKLEAFIGVDSRS</sequence>
<evidence type="ECO:0000313" key="2">
    <source>
        <dbReference type="Proteomes" id="UP001207742"/>
    </source>
</evidence>
<dbReference type="RefSeq" id="WP_264729305.1">
    <property type="nucleotide sequence ID" value="NZ_JAPDNR010000001.1"/>
</dbReference>
<dbReference type="EMBL" id="JAPDNS010000001">
    <property type="protein sequence ID" value="MCW3483786.1"/>
    <property type="molecule type" value="Genomic_DNA"/>
</dbReference>
<evidence type="ECO:0000313" key="1">
    <source>
        <dbReference type="EMBL" id="MCW3483786.1"/>
    </source>
</evidence>
<accession>A0ABT3IIN7</accession>
<reference evidence="1 2" key="1">
    <citation type="submission" date="2022-10" db="EMBL/GenBank/DDBJ databases">
        <title>Chitinophaga nivalis PC15 sp. nov., isolated from Pyeongchang county, South Korea.</title>
        <authorList>
            <person name="Trinh H.N."/>
        </authorList>
    </citation>
    <scope>NUCLEOTIDE SEQUENCE [LARGE SCALE GENOMIC DNA]</scope>
    <source>
        <strain evidence="1 2">PC14</strain>
    </source>
</reference>
<keyword evidence="2" id="KW-1185">Reference proteome</keyword>
<dbReference type="Proteomes" id="UP001207742">
    <property type="component" value="Unassembled WGS sequence"/>
</dbReference>
<comment type="caution">
    <text evidence="1">The sequence shown here is derived from an EMBL/GenBank/DDBJ whole genome shotgun (WGS) entry which is preliminary data.</text>
</comment>
<proteinExistence type="predicted"/>
<gene>
    <name evidence="1" type="ORF">OL497_07775</name>
</gene>
<protein>
    <submittedName>
        <fullName evidence="1">Uncharacterized protein</fullName>
    </submittedName>
</protein>